<evidence type="ECO:0000256" key="3">
    <source>
        <dbReference type="ARBA" id="ARBA00022630"/>
    </source>
</evidence>
<evidence type="ECO:0000313" key="7">
    <source>
        <dbReference type="EMBL" id="GLW68367.1"/>
    </source>
</evidence>
<evidence type="ECO:0000313" key="8">
    <source>
        <dbReference type="Proteomes" id="UP001165041"/>
    </source>
</evidence>
<organism evidence="7 8">
    <name type="scientific">Kitasatospora phosalacinea</name>
    <dbReference type="NCBI Taxonomy" id="2065"/>
    <lineage>
        <taxon>Bacteria</taxon>
        <taxon>Bacillati</taxon>
        <taxon>Actinomycetota</taxon>
        <taxon>Actinomycetes</taxon>
        <taxon>Kitasatosporales</taxon>
        <taxon>Streptomycetaceae</taxon>
        <taxon>Kitasatospora</taxon>
    </lineage>
</organism>
<dbReference type="GO" id="GO:0016614">
    <property type="term" value="F:oxidoreductase activity, acting on CH-OH group of donors"/>
    <property type="evidence" value="ECO:0007669"/>
    <property type="project" value="InterPro"/>
</dbReference>
<dbReference type="PROSITE" id="PS00624">
    <property type="entry name" value="GMC_OXRED_2"/>
    <property type="match status" value="1"/>
</dbReference>
<comment type="cofactor">
    <cofactor evidence="1 5">
        <name>FAD</name>
        <dbReference type="ChEBI" id="CHEBI:57692"/>
    </cofactor>
</comment>
<evidence type="ECO:0000256" key="2">
    <source>
        <dbReference type="ARBA" id="ARBA00010790"/>
    </source>
</evidence>
<dbReference type="InterPro" id="IPR012132">
    <property type="entry name" value="GMC_OxRdtase"/>
</dbReference>
<evidence type="ECO:0000256" key="4">
    <source>
        <dbReference type="ARBA" id="ARBA00022827"/>
    </source>
</evidence>
<keyword evidence="4 5" id="KW-0274">FAD</keyword>
<dbReference type="Pfam" id="PF00732">
    <property type="entry name" value="GMC_oxred_N"/>
    <property type="match status" value="1"/>
</dbReference>
<dbReference type="Pfam" id="PF05199">
    <property type="entry name" value="GMC_oxred_C"/>
    <property type="match status" value="1"/>
</dbReference>
<proteinExistence type="inferred from homology"/>
<gene>
    <name evidence="7" type="ORF">Kpho02_06660</name>
</gene>
<dbReference type="Proteomes" id="UP001165041">
    <property type="component" value="Unassembled WGS sequence"/>
</dbReference>
<dbReference type="Gene3D" id="3.50.50.60">
    <property type="entry name" value="FAD/NAD(P)-binding domain"/>
    <property type="match status" value="1"/>
</dbReference>
<accession>A0A9W6Q560</accession>
<dbReference type="SUPFAM" id="SSF51905">
    <property type="entry name" value="FAD/NAD(P)-binding domain"/>
    <property type="match status" value="1"/>
</dbReference>
<dbReference type="PIRSF" id="PIRSF000137">
    <property type="entry name" value="Alcohol_oxidase"/>
    <property type="match status" value="1"/>
</dbReference>
<dbReference type="GO" id="GO:0050660">
    <property type="term" value="F:flavin adenine dinucleotide binding"/>
    <property type="evidence" value="ECO:0007669"/>
    <property type="project" value="InterPro"/>
</dbReference>
<comment type="caution">
    <text evidence="7">The sequence shown here is derived from an EMBL/GenBank/DDBJ whole genome shotgun (WGS) entry which is preliminary data.</text>
</comment>
<dbReference type="InterPro" id="IPR007867">
    <property type="entry name" value="GMC_OxRtase_C"/>
</dbReference>
<keyword evidence="3" id="KW-0285">Flavoprotein</keyword>
<evidence type="ECO:0000256" key="5">
    <source>
        <dbReference type="PIRSR" id="PIRSR000137-2"/>
    </source>
</evidence>
<dbReference type="AlphaFoldDB" id="A0A9W6Q560"/>
<dbReference type="SUPFAM" id="SSF54373">
    <property type="entry name" value="FAD-linked reductases, C-terminal domain"/>
    <property type="match status" value="1"/>
</dbReference>
<dbReference type="EMBL" id="BSSA01000001">
    <property type="protein sequence ID" value="GLW68367.1"/>
    <property type="molecule type" value="Genomic_DNA"/>
</dbReference>
<feature type="binding site" evidence="5">
    <location>
        <position position="221"/>
    </location>
    <ligand>
        <name>FAD</name>
        <dbReference type="ChEBI" id="CHEBI:57692"/>
    </ligand>
</feature>
<evidence type="ECO:0000256" key="1">
    <source>
        <dbReference type="ARBA" id="ARBA00001974"/>
    </source>
</evidence>
<dbReference type="RefSeq" id="WP_285733240.1">
    <property type="nucleotide sequence ID" value="NZ_BSSA01000001.1"/>
</dbReference>
<name>A0A9W6Q560_9ACTN</name>
<dbReference type="Gene3D" id="3.30.410.40">
    <property type="match status" value="1"/>
</dbReference>
<dbReference type="PANTHER" id="PTHR11552">
    <property type="entry name" value="GLUCOSE-METHANOL-CHOLINE GMC OXIDOREDUCTASE"/>
    <property type="match status" value="1"/>
</dbReference>
<dbReference type="PANTHER" id="PTHR11552:SF147">
    <property type="entry name" value="CHOLINE DEHYDROGENASE, MITOCHONDRIAL"/>
    <property type="match status" value="1"/>
</dbReference>
<sequence length="515" mass="55927">MVHTYDVIVVGSGSAGAALAARLSEDPGRSVLLLEAGPDFPDPADIPKDVIDGNAMSMSAHDWRFRAEILDGRRIIFPRGKITGGSSAVGATIALRGVPENFERWAAAGNPAWTYEQVLPYYRRLEDDLDFSDRYHGSGGPVPIRRFRPQEMTPMQVAFTEASLAAGFPEVADHNHPEATGIGPIPSNRRDPRYRVSTAMAYLTDDVRGRPNLTVLGGVLVHEVLFDGDRAVGVLAAAAGRVPEELRAHKVVLSAGAVNSPALLMRSGIGPAEDLTRLGITVRLDRPGVGAHLQDHPRTGVFLRPKDGTVATDVPFLQSMVRTTSKGSADFNDMQYYMVNHFDLTLFPELQMLAQAPMIFGVMVVDQQPESVGRLRLASTDPAAGPDIQLDFLSTDRDLEKMVEGVRTCWELANHPGIASMGDGFIVLSDRLVEKDAMIEQYVRTSLDSGYHPVGTARMGTAEDDGAVVDQRLRVHGTQGLYVADASVMPHIVNCNTNLTSIMIGERLADWLRAE</sequence>
<dbReference type="InterPro" id="IPR000172">
    <property type="entry name" value="GMC_OxRdtase_N"/>
</dbReference>
<protein>
    <submittedName>
        <fullName evidence="7">Dehydrogenase</fullName>
    </submittedName>
</protein>
<feature type="domain" description="Glucose-methanol-choline oxidoreductase N-terminal" evidence="6">
    <location>
        <begin position="256"/>
        <end position="270"/>
    </location>
</feature>
<reference evidence="7" key="1">
    <citation type="submission" date="2023-02" db="EMBL/GenBank/DDBJ databases">
        <title>Kitasatospora phosalacinea NBRC 14627.</title>
        <authorList>
            <person name="Ichikawa N."/>
            <person name="Sato H."/>
            <person name="Tonouchi N."/>
        </authorList>
    </citation>
    <scope>NUCLEOTIDE SEQUENCE</scope>
    <source>
        <strain evidence="7">NBRC 14627</strain>
    </source>
</reference>
<dbReference type="InterPro" id="IPR036188">
    <property type="entry name" value="FAD/NAD-bd_sf"/>
</dbReference>
<comment type="similarity">
    <text evidence="2">Belongs to the GMC oxidoreductase family.</text>
</comment>
<evidence type="ECO:0000259" key="6">
    <source>
        <dbReference type="PROSITE" id="PS00624"/>
    </source>
</evidence>